<dbReference type="eggNOG" id="KOG0519">
    <property type="taxonomic scope" value="Eukaryota"/>
</dbReference>
<dbReference type="OMA" id="IIECMGG"/>
<dbReference type="InterPro" id="IPR011006">
    <property type="entry name" value="CheY-like_superfamily"/>
</dbReference>
<dbReference type="GeneID" id="25562564"/>
<proteinExistence type="inferred from homology"/>
<feature type="transmembrane region" description="Helical" evidence="9">
    <location>
        <begin position="168"/>
        <end position="185"/>
    </location>
</feature>
<dbReference type="Proteomes" id="UP000054408">
    <property type="component" value="Unassembled WGS sequence"/>
</dbReference>
<dbReference type="PROSITE" id="PS50110">
    <property type="entry name" value="RESPONSE_REGULATORY"/>
    <property type="match status" value="1"/>
</dbReference>
<dbReference type="Gene3D" id="1.20.1070.10">
    <property type="entry name" value="Rhodopsin 7-helix transmembrane proteins"/>
    <property type="match status" value="1"/>
</dbReference>
<feature type="region of interest" description="Disordered" evidence="8">
    <location>
        <begin position="724"/>
        <end position="748"/>
    </location>
</feature>
<dbReference type="PRINTS" id="PR00251">
    <property type="entry name" value="BACTRLOPSIN"/>
</dbReference>
<keyword evidence="13" id="KW-1185">Reference proteome</keyword>
<evidence type="ECO:0000256" key="3">
    <source>
        <dbReference type="ARBA" id="ARBA00022553"/>
    </source>
</evidence>
<dbReference type="Pfam" id="PF01036">
    <property type="entry name" value="Bac_rhodopsin"/>
    <property type="match status" value="1"/>
</dbReference>
<feature type="transmembrane region" description="Helical" evidence="9">
    <location>
        <begin position="192"/>
        <end position="213"/>
    </location>
</feature>
<protein>
    <recommendedName>
        <fullName evidence="14">Response regulatory domain-containing protein</fullName>
    </recommendedName>
</protein>
<gene>
    <name evidence="12" type="ORF">AMSG_02919</name>
</gene>
<feature type="domain" description="Response regulatory" evidence="11">
    <location>
        <begin position="811"/>
        <end position="936"/>
    </location>
</feature>
<feature type="domain" description="Histidine kinase" evidence="10">
    <location>
        <begin position="344"/>
        <end position="569"/>
    </location>
</feature>
<evidence type="ECO:0000256" key="4">
    <source>
        <dbReference type="ARBA" id="ARBA00022692"/>
    </source>
</evidence>
<dbReference type="InterPro" id="IPR003661">
    <property type="entry name" value="HisK_dim/P_dom"/>
</dbReference>
<dbReference type="Pfam" id="PF00512">
    <property type="entry name" value="HisKA"/>
    <property type="match status" value="1"/>
</dbReference>
<dbReference type="InterPro" id="IPR036890">
    <property type="entry name" value="HATPase_C_sf"/>
</dbReference>
<evidence type="ECO:0000256" key="7">
    <source>
        <dbReference type="PROSITE-ProRule" id="PRU00169"/>
    </source>
</evidence>
<dbReference type="PROSITE" id="PS50109">
    <property type="entry name" value="HIS_KIN"/>
    <property type="match status" value="1"/>
</dbReference>
<sequence>LSLRQPTMPATNKHVPSKDLTVTWSSMSGGLSLSTPTGTAETILVFLVLTWLSALVVVTQTDALIHLSKDTLVPLNWSDHAETLSTYLAPYKSFSVTQACATTMVVTMFFDTLRLVFAETDNETRTCTYLVLINFVALTTYVSMLMEFDRSFWLNPETGVVTNVRRMLSWIVSTPLIVTLSCSLASADLRTLIRMIAIDVVMVLTGIMCSLASHASALFWITSVTSFAAFGLILLEYNALFRRVTSKVTVRGEGSERDVRAIQTVLIVTNLFWLAFPTSWTLEHAGYISGPLSEKLLAVADIGAKCVLSVVLAHTNLASVWRREVLNAMRSQIVKSSEREVLSALTHELQTPLHGIVASVELLKNMKLDAEQSRISAVIEKSGKLLSNTLKDMFVKGGVIADEIAPSVVSRPFNIADLFESVVGFSASASLARGIDIISLIDDECNVTATGNNYVLEHLSMALVTYLSNQPDTTMTLIEVTLEDNFDVPPELLAESLPGAEWSTLVCSISSTGAGMRESDLTAAIESLSDPRTDLGRCYELTQTLSGDLGIRSQYGIGTAVFFTIPIQIERAVVRPPSIMDAAGDVDILIVHPVELMCISLARCFDAPSVNITWATSPDDLAAAINTAFRKSARDTAFKFALIDESVMQSAPTIRRLTQDMHIPIVALVNPFSPTTAKRPRGIKARIRKPVTLLGLRNVFANLTERFDLGAAAGRSSKKASAKAKAKASADDKGGDADSDSDEYMGSATSRISYRPVKSRSTSLVTSDDSDGASTLGSLDLTVDTLDSSITGGGGAGGGWSKVLSDRLFQSILVADDSLINIMIAQSMLEQGGFSNIDTAVNGEEAVELYEQSVRYDYPISFVLMDCNMPVMDGYTAVRSIRALEKEAGSRRTPVIAFTANVSEENRRLCAEADMDLFLTKPFEIDDLRILAVCLLADVSSPPDDATRARFQQLLLHPDGLERLQLSWFSS</sequence>
<dbReference type="OrthoDB" id="21225at2759"/>
<feature type="transmembrane region" description="Helical" evidence="9">
    <location>
        <begin position="261"/>
        <end position="282"/>
    </location>
</feature>
<dbReference type="InterPro" id="IPR001789">
    <property type="entry name" value="Sig_transdc_resp-reg_receiver"/>
</dbReference>
<keyword evidence="6 9" id="KW-0472">Membrane</keyword>
<dbReference type="SUPFAM" id="SSF47384">
    <property type="entry name" value="Homodimeric domain of signal transducing histidine kinase"/>
    <property type="match status" value="1"/>
</dbReference>
<evidence type="ECO:0000256" key="1">
    <source>
        <dbReference type="ARBA" id="ARBA00004141"/>
    </source>
</evidence>
<dbReference type="PANTHER" id="PTHR45339">
    <property type="entry name" value="HYBRID SIGNAL TRANSDUCTION HISTIDINE KINASE J"/>
    <property type="match status" value="1"/>
</dbReference>
<accession>A0A0L0D2C1</accession>
<feature type="transmembrane region" description="Helical" evidence="9">
    <location>
        <begin position="96"/>
        <end position="117"/>
    </location>
</feature>
<dbReference type="InterPro" id="IPR036097">
    <property type="entry name" value="HisK_dim/P_sf"/>
</dbReference>
<dbReference type="GO" id="GO:0016020">
    <property type="term" value="C:membrane"/>
    <property type="evidence" value="ECO:0007669"/>
    <property type="project" value="UniProtKB-SubCell"/>
</dbReference>
<evidence type="ECO:0000259" key="11">
    <source>
        <dbReference type="PROSITE" id="PS50110"/>
    </source>
</evidence>
<dbReference type="SUPFAM" id="SSF52172">
    <property type="entry name" value="CheY-like"/>
    <property type="match status" value="1"/>
</dbReference>
<feature type="modified residue" description="4-aspartylphosphate" evidence="7">
    <location>
        <position position="866"/>
    </location>
</feature>
<dbReference type="CDD" id="cd17546">
    <property type="entry name" value="REC_hyHK_CKI1_RcsC-like"/>
    <property type="match status" value="1"/>
</dbReference>
<dbReference type="InterPro" id="IPR005467">
    <property type="entry name" value="His_kinase_dom"/>
</dbReference>
<evidence type="ECO:0000256" key="8">
    <source>
        <dbReference type="SAM" id="MobiDB-lite"/>
    </source>
</evidence>
<keyword evidence="4 9" id="KW-0812">Transmembrane</keyword>
<dbReference type="Gene3D" id="3.40.50.2300">
    <property type="match status" value="1"/>
</dbReference>
<dbReference type="STRING" id="461836.A0A0L0D2C1"/>
<dbReference type="Gene3D" id="1.10.287.130">
    <property type="match status" value="1"/>
</dbReference>
<dbReference type="InterPro" id="IPR001425">
    <property type="entry name" value="Arc/bac/fun_rhodopsins"/>
</dbReference>
<feature type="transmembrane region" description="Helical" evidence="9">
    <location>
        <begin position="129"/>
        <end position="148"/>
    </location>
</feature>
<evidence type="ECO:0000313" key="12">
    <source>
        <dbReference type="EMBL" id="KNC46484.1"/>
    </source>
</evidence>
<evidence type="ECO:0000313" key="13">
    <source>
        <dbReference type="Proteomes" id="UP000054408"/>
    </source>
</evidence>
<dbReference type="GO" id="GO:0000155">
    <property type="term" value="F:phosphorelay sensor kinase activity"/>
    <property type="evidence" value="ECO:0007669"/>
    <property type="project" value="InterPro"/>
</dbReference>
<dbReference type="EMBL" id="GL349443">
    <property type="protein sequence ID" value="KNC46484.1"/>
    <property type="molecule type" value="Genomic_DNA"/>
</dbReference>
<feature type="transmembrane region" description="Helical" evidence="9">
    <location>
        <begin position="219"/>
        <end position="240"/>
    </location>
</feature>
<evidence type="ECO:0000259" key="10">
    <source>
        <dbReference type="PROSITE" id="PS50109"/>
    </source>
</evidence>
<dbReference type="RefSeq" id="XP_013760265.1">
    <property type="nucleotide sequence ID" value="XM_013904811.1"/>
</dbReference>
<dbReference type="SMART" id="SM00448">
    <property type="entry name" value="REC"/>
    <property type="match status" value="1"/>
</dbReference>
<dbReference type="SUPFAM" id="SSF81321">
    <property type="entry name" value="Family A G protein-coupled receptor-like"/>
    <property type="match status" value="1"/>
</dbReference>
<dbReference type="AlphaFoldDB" id="A0A0L0D2C1"/>
<evidence type="ECO:0000256" key="9">
    <source>
        <dbReference type="SAM" id="Phobius"/>
    </source>
</evidence>
<dbReference type="SMART" id="SM01021">
    <property type="entry name" value="Bac_rhodopsin"/>
    <property type="match status" value="1"/>
</dbReference>
<feature type="transmembrane region" description="Helical" evidence="9">
    <location>
        <begin position="43"/>
        <end position="67"/>
    </location>
</feature>
<name>A0A0L0D2C1_THETB</name>
<dbReference type="Gene3D" id="3.30.565.10">
    <property type="entry name" value="Histidine kinase-like ATPase, C-terminal domain"/>
    <property type="match status" value="1"/>
</dbReference>
<dbReference type="CDD" id="cd00082">
    <property type="entry name" value="HisKA"/>
    <property type="match status" value="1"/>
</dbReference>
<dbReference type="PANTHER" id="PTHR45339:SF5">
    <property type="entry name" value="HISTIDINE KINASE"/>
    <property type="match status" value="1"/>
</dbReference>
<keyword evidence="3 7" id="KW-0597">Phosphoprotein</keyword>
<organism evidence="12 13">
    <name type="scientific">Thecamonas trahens ATCC 50062</name>
    <dbReference type="NCBI Taxonomy" id="461836"/>
    <lineage>
        <taxon>Eukaryota</taxon>
        <taxon>Apusozoa</taxon>
        <taxon>Apusomonadida</taxon>
        <taxon>Apusomonadidae</taxon>
        <taxon>Thecamonas</taxon>
    </lineage>
</organism>
<feature type="non-terminal residue" evidence="12">
    <location>
        <position position="1"/>
    </location>
</feature>
<evidence type="ECO:0000256" key="2">
    <source>
        <dbReference type="ARBA" id="ARBA00008130"/>
    </source>
</evidence>
<dbReference type="SUPFAM" id="SSF55874">
    <property type="entry name" value="ATPase domain of HSP90 chaperone/DNA topoisomerase II/histidine kinase"/>
    <property type="match status" value="1"/>
</dbReference>
<keyword evidence="5 9" id="KW-1133">Transmembrane helix</keyword>
<reference evidence="12 13" key="1">
    <citation type="submission" date="2010-05" db="EMBL/GenBank/DDBJ databases">
        <title>The Genome Sequence of Thecamonas trahens ATCC 50062.</title>
        <authorList>
            <consortium name="The Broad Institute Genome Sequencing Platform"/>
            <person name="Russ C."/>
            <person name="Cuomo C."/>
            <person name="Shea T."/>
            <person name="Young S.K."/>
            <person name="Zeng Q."/>
            <person name="Koehrsen M."/>
            <person name="Haas B."/>
            <person name="Borodovsky M."/>
            <person name="Guigo R."/>
            <person name="Alvarado L."/>
            <person name="Berlin A."/>
            <person name="Bochicchio J."/>
            <person name="Borenstein D."/>
            <person name="Chapman S."/>
            <person name="Chen Z."/>
            <person name="Freedman E."/>
            <person name="Gellesch M."/>
            <person name="Goldberg J."/>
            <person name="Griggs A."/>
            <person name="Gujja S."/>
            <person name="Heilman E."/>
            <person name="Heiman D."/>
            <person name="Hepburn T."/>
            <person name="Howarth C."/>
            <person name="Jen D."/>
            <person name="Larson L."/>
            <person name="Mehta T."/>
            <person name="Park D."/>
            <person name="Pearson M."/>
            <person name="Roberts A."/>
            <person name="Saif S."/>
            <person name="Shenoy N."/>
            <person name="Sisk P."/>
            <person name="Stolte C."/>
            <person name="Sykes S."/>
            <person name="Thomson T."/>
            <person name="Walk T."/>
            <person name="White J."/>
            <person name="Yandava C."/>
            <person name="Burger G."/>
            <person name="Gray M.W."/>
            <person name="Holland P.W.H."/>
            <person name="King N."/>
            <person name="Lang F.B.F."/>
            <person name="Roger A.J."/>
            <person name="Ruiz-Trillo I."/>
            <person name="Lander E."/>
            <person name="Nusbaum C."/>
        </authorList>
    </citation>
    <scope>NUCLEOTIDE SEQUENCE [LARGE SCALE GENOMIC DNA]</scope>
    <source>
        <strain evidence="12 13">ATCC 50062</strain>
    </source>
</reference>
<dbReference type="Pfam" id="PF00072">
    <property type="entry name" value="Response_reg"/>
    <property type="match status" value="1"/>
</dbReference>
<comment type="subcellular location">
    <subcellularLocation>
        <location evidence="1">Membrane</location>
        <topology evidence="1">Multi-pass membrane protein</topology>
    </subcellularLocation>
</comment>
<dbReference type="SMART" id="SM00388">
    <property type="entry name" value="HisKA"/>
    <property type="match status" value="1"/>
</dbReference>
<evidence type="ECO:0000256" key="6">
    <source>
        <dbReference type="ARBA" id="ARBA00023136"/>
    </source>
</evidence>
<evidence type="ECO:0000256" key="5">
    <source>
        <dbReference type="ARBA" id="ARBA00022989"/>
    </source>
</evidence>
<comment type="similarity">
    <text evidence="2">Belongs to the archaeal/bacterial/fungal opsin family.</text>
</comment>
<evidence type="ECO:0008006" key="14">
    <source>
        <dbReference type="Google" id="ProtNLM"/>
    </source>
</evidence>